<protein>
    <submittedName>
        <fullName evidence="2">Poly-beta-1,6-N-acetyl-D-glucosamine biosynthesis protein PgaD</fullName>
    </submittedName>
</protein>
<proteinExistence type="predicted"/>
<keyword evidence="1" id="KW-0472">Membrane</keyword>
<feature type="transmembrane region" description="Helical" evidence="1">
    <location>
        <begin position="76"/>
        <end position="100"/>
    </location>
</feature>
<comment type="caution">
    <text evidence="2">The sequence shown here is derived from an EMBL/GenBank/DDBJ whole genome shotgun (WGS) entry which is preliminary data.</text>
</comment>
<accession>A0ABT2KYG4</accession>
<dbReference type="InterPro" id="IPR023829">
    <property type="entry name" value="PGA_PgaD"/>
</dbReference>
<gene>
    <name evidence="2" type="primary">pgaD</name>
    <name evidence="2" type="ORF">NQG31_10435</name>
</gene>
<sequence length="154" mass="17687">MELSRSRHETEQLIGQDVLVKTKRSFIRKSIEVFLTLVFWAYTFVVSWFFLSAALGQNDRYIATLKTALNVTNADIRGLLAFGVLSLLASALILFVWRTYNKKRYGSLRRRKPPTPTTTEEFVALGLIDESEIVRLQTEKVIVFTDNPVKELTK</sequence>
<organism evidence="2 3">
    <name type="scientific">Exiguobacterium alkaliphilum</name>
    <dbReference type="NCBI Taxonomy" id="1428684"/>
    <lineage>
        <taxon>Bacteria</taxon>
        <taxon>Bacillati</taxon>
        <taxon>Bacillota</taxon>
        <taxon>Bacilli</taxon>
        <taxon>Bacillales</taxon>
        <taxon>Bacillales Family XII. Incertae Sedis</taxon>
        <taxon>Exiguobacterium</taxon>
    </lineage>
</organism>
<dbReference type="Pfam" id="PF13994">
    <property type="entry name" value="PgaD"/>
    <property type="match status" value="1"/>
</dbReference>
<evidence type="ECO:0000256" key="1">
    <source>
        <dbReference type="SAM" id="Phobius"/>
    </source>
</evidence>
<name>A0ABT2KYG4_9BACL</name>
<keyword evidence="3" id="KW-1185">Reference proteome</keyword>
<dbReference type="RefSeq" id="WP_034817320.1">
    <property type="nucleotide sequence ID" value="NZ_JANIEK010000042.1"/>
</dbReference>
<dbReference type="EMBL" id="JANIEK010000042">
    <property type="protein sequence ID" value="MCT4795967.1"/>
    <property type="molecule type" value="Genomic_DNA"/>
</dbReference>
<dbReference type="Proteomes" id="UP001206821">
    <property type="component" value="Unassembled WGS sequence"/>
</dbReference>
<feature type="transmembrane region" description="Helical" evidence="1">
    <location>
        <begin position="33"/>
        <end position="56"/>
    </location>
</feature>
<dbReference type="NCBIfam" id="TIGR03940">
    <property type="entry name" value="PGA_PgaD"/>
    <property type="match status" value="1"/>
</dbReference>
<keyword evidence="1" id="KW-1133">Transmembrane helix</keyword>
<keyword evidence="1" id="KW-0812">Transmembrane</keyword>
<evidence type="ECO:0000313" key="2">
    <source>
        <dbReference type="EMBL" id="MCT4795967.1"/>
    </source>
</evidence>
<reference evidence="2 3" key="1">
    <citation type="submission" date="2022-07" db="EMBL/GenBank/DDBJ databases">
        <title>Genomic and pangenome structural analysis of the polyextremophile Exiguobacterium.</title>
        <authorList>
            <person name="Shen L."/>
        </authorList>
    </citation>
    <scope>NUCLEOTIDE SEQUENCE [LARGE SCALE GENOMIC DNA]</scope>
    <source>
        <strain evidence="2 3">12_1</strain>
    </source>
</reference>
<evidence type="ECO:0000313" key="3">
    <source>
        <dbReference type="Proteomes" id="UP001206821"/>
    </source>
</evidence>